<keyword evidence="3" id="KW-0863">Zinc-finger</keyword>
<feature type="domain" description="BTB" evidence="4">
    <location>
        <begin position="40"/>
        <end position="111"/>
    </location>
</feature>
<keyword evidence="3" id="KW-0479">Metal-binding</keyword>
<dbReference type="GO" id="GO:0008270">
    <property type="term" value="F:zinc ion binding"/>
    <property type="evidence" value="ECO:0007669"/>
    <property type="project" value="UniProtKB-KW"/>
</dbReference>
<evidence type="ECO:0000256" key="1">
    <source>
        <dbReference type="ARBA" id="ARBA00004123"/>
    </source>
</evidence>
<organism evidence="6">
    <name type="scientific">Timema californicum</name>
    <name type="common">California timema</name>
    <name type="synonym">Walking stick</name>
    <dbReference type="NCBI Taxonomy" id="61474"/>
    <lineage>
        <taxon>Eukaryota</taxon>
        <taxon>Metazoa</taxon>
        <taxon>Ecdysozoa</taxon>
        <taxon>Arthropoda</taxon>
        <taxon>Hexapoda</taxon>
        <taxon>Insecta</taxon>
        <taxon>Pterygota</taxon>
        <taxon>Neoptera</taxon>
        <taxon>Polyneoptera</taxon>
        <taxon>Phasmatodea</taxon>
        <taxon>Timematodea</taxon>
        <taxon>Timematoidea</taxon>
        <taxon>Timematidae</taxon>
        <taxon>Timema</taxon>
    </lineage>
</organism>
<dbReference type="GO" id="GO:0005634">
    <property type="term" value="C:nucleus"/>
    <property type="evidence" value="ECO:0007669"/>
    <property type="project" value="UniProtKB-SubCell"/>
</dbReference>
<evidence type="ECO:0000256" key="2">
    <source>
        <dbReference type="ARBA" id="ARBA00023242"/>
    </source>
</evidence>
<gene>
    <name evidence="6" type="ORF">TCMB3V08_LOCUS7485</name>
</gene>
<evidence type="ECO:0000259" key="5">
    <source>
        <dbReference type="PROSITE" id="PS50157"/>
    </source>
</evidence>
<proteinExistence type="predicted"/>
<feature type="domain" description="C2H2-type" evidence="5">
    <location>
        <begin position="321"/>
        <end position="348"/>
    </location>
</feature>
<reference evidence="6" key="1">
    <citation type="submission" date="2020-11" db="EMBL/GenBank/DDBJ databases">
        <authorList>
            <person name="Tran Van P."/>
        </authorList>
    </citation>
    <scope>NUCLEOTIDE SEQUENCE</scope>
</reference>
<dbReference type="Gene3D" id="3.30.160.60">
    <property type="entry name" value="Classic Zinc Finger"/>
    <property type="match status" value="2"/>
</dbReference>
<dbReference type="PROSITE" id="PS00028">
    <property type="entry name" value="ZINC_FINGER_C2H2_1"/>
    <property type="match status" value="3"/>
</dbReference>
<dbReference type="GO" id="GO:0048666">
    <property type="term" value="P:neuron development"/>
    <property type="evidence" value="ECO:0007669"/>
    <property type="project" value="UniProtKB-ARBA"/>
</dbReference>
<feature type="domain" description="C2H2-type" evidence="5">
    <location>
        <begin position="420"/>
        <end position="448"/>
    </location>
</feature>
<name>A0A7R9J9D1_TIMCA</name>
<dbReference type="SUPFAM" id="SSF54695">
    <property type="entry name" value="POZ domain"/>
    <property type="match status" value="1"/>
</dbReference>
<dbReference type="Pfam" id="PF00651">
    <property type="entry name" value="BTB"/>
    <property type="match status" value="1"/>
</dbReference>
<dbReference type="PROSITE" id="PS50097">
    <property type="entry name" value="BTB"/>
    <property type="match status" value="1"/>
</dbReference>
<dbReference type="SUPFAM" id="SSF57667">
    <property type="entry name" value="beta-beta-alpha zinc fingers"/>
    <property type="match status" value="1"/>
</dbReference>
<dbReference type="FunFam" id="3.30.160.60:FF:000096">
    <property type="entry name" value="Zinc finger and BTB domain-containing protein 18 isoform 1"/>
    <property type="match status" value="1"/>
</dbReference>
<dbReference type="GO" id="GO:0006357">
    <property type="term" value="P:regulation of transcription by RNA polymerase II"/>
    <property type="evidence" value="ECO:0007669"/>
    <property type="project" value="TreeGrafter"/>
</dbReference>
<evidence type="ECO:0000313" key="6">
    <source>
        <dbReference type="EMBL" id="CAD7574881.1"/>
    </source>
</evidence>
<keyword evidence="2" id="KW-0539">Nucleus</keyword>
<dbReference type="AlphaFoldDB" id="A0A7R9J9D1"/>
<dbReference type="SMART" id="SM00225">
    <property type="entry name" value="BTB"/>
    <property type="match status" value="1"/>
</dbReference>
<accession>A0A7R9J9D1</accession>
<dbReference type="Pfam" id="PF00096">
    <property type="entry name" value="zf-C2H2"/>
    <property type="match status" value="2"/>
</dbReference>
<dbReference type="PANTHER" id="PTHR23110:SF93">
    <property type="entry name" value="ZINC FINGER AND BTB DOMAIN-CONTAINING PROTEIN 14-LIKE PROTEIN"/>
    <property type="match status" value="1"/>
</dbReference>
<dbReference type="PROSITE" id="PS50157">
    <property type="entry name" value="ZINC_FINGER_C2H2_2"/>
    <property type="match status" value="3"/>
</dbReference>
<dbReference type="InterPro" id="IPR000210">
    <property type="entry name" value="BTB/POZ_dom"/>
</dbReference>
<feature type="domain" description="C2H2-type" evidence="5">
    <location>
        <begin position="466"/>
        <end position="494"/>
    </location>
</feature>
<dbReference type="InterPro" id="IPR051095">
    <property type="entry name" value="Dros_DevTransReg"/>
</dbReference>
<comment type="subcellular location">
    <subcellularLocation>
        <location evidence="1">Nucleus</location>
    </subcellularLocation>
</comment>
<evidence type="ECO:0000256" key="3">
    <source>
        <dbReference type="PROSITE-ProRule" id="PRU00042"/>
    </source>
</evidence>
<dbReference type="PANTHER" id="PTHR23110">
    <property type="entry name" value="BTB DOMAIN TRANSCRIPTION FACTOR"/>
    <property type="match status" value="1"/>
</dbReference>
<dbReference type="Gene3D" id="3.30.710.10">
    <property type="entry name" value="Potassium Channel Kv1.1, Chain A"/>
    <property type="match status" value="1"/>
</dbReference>
<dbReference type="InterPro" id="IPR013087">
    <property type="entry name" value="Znf_C2H2_type"/>
</dbReference>
<dbReference type="GO" id="GO:0048513">
    <property type="term" value="P:animal organ development"/>
    <property type="evidence" value="ECO:0007669"/>
    <property type="project" value="UniProtKB-ARBA"/>
</dbReference>
<dbReference type="EMBL" id="OE182713">
    <property type="protein sequence ID" value="CAD7574881.1"/>
    <property type="molecule type" value="Genomic_DNA"/>
</dbReference>
<dbReference type="GO" id="GO:0003006">
    <property type="term" value="P:developmental process involved in reproduction"/>
    <property type="evidence" value="ECO:0007669"/>
    <property type="project" value="UniProtKB-ARBA"/>
</dbReference>
<keyword evidence="3" id="KW-0862">Zinc</keyword>
<protein>
    <submittedName>
        <fullName evidence="6">(California timema) hypothetical protein</fullName>
    </submittedName>
</protein>
<dbReference type="InterPro" id="IPR036236">
    <property type="entry name" value="Znf_C2H2_sf"/>
</dbReference>
<evidence type="ECO:0000259" key="4">
    <source>
        <dbReference type="PROSITE" id="PS50097"/>
    </source>
</evidence>
<dbReference type="SMART" id="SM00355">
    <property type="entry name" value="ZnF_C2H2"/>
    <property type="match status" value="3"/>
</dbReference>
<sequence>MLSRNGMADFPAENYHLKWHSYGTHLYSTVATLLHTDSFTDITLVTVDGQQILAHRIVLSACSSFLDHLLHTICTRTSNSHPIVVLPSEINHQILNILIQYMYTGEATVGYEELDYVLKAAHILEIKGLSREKISTESINLDNKLKDTLKRQSIPQCISDLEQSVQVNFKASTSFDTNLCIPSFECETGKNDTIKSPRVDKNWSDDCESKHNSLNLLNNLETIPNNDIISNEVKEQFTNKVNTLFKQNRLSKNIVSSDSRAEIQIEKNNYFKQFVKQEPEWEPLDVEEIEEHCSKDPMHTEITIKPEIFDSEDGSSQYTPLSCDFCHKMFTSPAEWVRHIESHPETKEHSKQSKKNRVEIAFTSSVFTPGSSLFAHAVKQEFYIMDDVSRQSSGSKDVTTVLDNSDSDKTEDYNPEFPTLHCELCQQQFDNPGKWVRHVQTCHTKEQLAATNDKSCEEIDSKRSWVKCCPLCGKSFPSHASMMIHRRTHTGEKPYICRVLEFLLTGGAIGEEWAEAVERERWRLAMKRS</sequence>
<dbReference type="InterPro" id="IPR011333">
    <property type="entry name" value="SKP1/BTB/POZ_sf"/>
</dbReference>